<sequence length="133" mass="15229">MLRLIPKLFAAGLFCCCLISIVQAQDEGKALTVALEEGSSQEIVNYLDDRVEISFNNDKRDFSKSQAQIVLRDFFRNHPSKGFQLQQEGKSSATLSYLIGTYRSSEGDFRLLIRGIKRNDKPFLIYSMDFIRH</sequence>
<dbReference type="Pfam" id="PF16022">
    <property type="entry name" value="DUF4783"/>
    <property type="match status" value="1"/>
</dbReference>
<feature type="chain" id="PRO_5047413585" evidence="1">
    <location>
        <begin position="25"/>
        <end position="133"/>
    </location>
</feature>
<feature type="signal peptide" evidence="1">
    <location>
        <begin position="1"/>
        <end position="24"/>
    </location>
</feature>
<dbReference type="EMBL" id="JAUFQS010000007">
    <property type="protein sequence ID" value="MDN3687991.1"/>
    <property type="molecule type" value="Genomic_DNA"/>
</dbReference>
<dbReference type="Gene3D" id="3.10.450.50">
    <property type="match status" value="1"/>
</dbReference>
<keyword evidence="1" id="KW-0732">Signal</keyword>
<evidence type="ECO:0000313" key="3">
    <source>
        <dbReference type="Proteomes" id="UP001236663"/>
    </source>
</evidence>
<dbReference type="InterPro" id="IPR031977">
    <property type="entry name" value="DUF4783"/>
</dbReference>
<keyword evidence="3" id="KW-1185">Reference proteome</keyword>
<proteinExistence type="predicted"/>
<name>A0ABT8C8H5_9BACT</name>
<accession>A0ABT8C8H5</accession>
<evidence type="ECO:0000313" key="2">
    <source>
        <dbReference type="EMBL" id="MDN3687991.1"/>
    </source>
</evidence>
<gene>
    <name evidence="2" type="ORF">QWZ15_09135</name>
</gene>
<dbReference type="RefSeq" id="WP_163384422.1">
    <property type="nucleotide sequence ID" value="NZ_JAUFQS010000007.1"/>
</dbReference>
<comment type="caution">
    <text evidence="2">The sequence shown here is derived from an EMBL/GenBank/DDBJ whole genome shotgun (WGS) entry which is preliminary data.</text>
</comment>
<protein>
    <submittedName>
        <fullName evidence="2">DUF4783 domain-containing protein</fullName>
    </submittedName>
</protein>
<evidence type="ECO:0000256" key="1">
    <source>
        <dbReference type="SAM" id="SignalP"/>
    </source>
</evidence>
<reference evidence="3" key="1">
    <citation type="journal article" date="2019" name="Int. J. Syst. Evol. Microbiol.">
        <title>The Global Catalogue of Microorganisms (GCM) 10K type strain sequencing project: providing services to taxonomists for standard genome sequencing and annotation.</title>
        <authorList>
            <consortium name="The Broad Institute Genomics Platform"/>
            <consortium name="The Broad Institute Genome Sequencing Center for Infectious Disease"/>
            <person name="Wu L."/>
            <person name="Ma J."/>
        </authorList>
    </citation>
    <scope>NUCLEOTIDE SEQUENCE [LARGE SCALE GENOMIC DNA]</scope>
    <source>
        <strain evidence="3">CECT 7706</strain>
    </source>
</reference>
<dbReference type="Proteomes" id="UP001236663">
    <property type="component" value="Unassembled WGS sequence"/>
</dbReference>
<organism evidence="2 3">
    <name type="scientific">Cyclobacterium jeungdonense</name>
    <dbReference type="NCBI Taxonomy" id="708087"/>
    <lineage>
        <taxon>Bacteria</taxon>
        <taxon>Pseudomonadati</taxon>
        <taxon>Bacteroidota</taxon>
        <taxon>Cytophagia</taxon>
        <taxon>Cytophagales</taxon>
        <taxon>Cyclobacteriaceae</taxon>
        <taxon>Cyclobacterium</taxon>
    </lineage>
</organism>